<proteinExistence type="predicted"/>
<name>A0A6P8AXV2_PYRGI</name>
<evidence type="ECO:0000313" key="2">
    <source>
        <dbReference type="Proteomes" id="UP000515153"/>
    </source>
</evidence>
<reference evidence="2 3" key="1">
    <citation type="journal article" date="2019" name="Mol. Biol. Evol.">
        <title>Blast fungal genomes show frequent chromosomal changes, gene gains and losses, and effector gene turnover.</title>
        <authorList>
            <person name="Gomez Luciano L.B."/>
            <person name="Jason Tsai I."/>
            <person name="Chuma I."/>
            <person name="Tosa Y."/>
            <person name="Chen Y.H."/>
            <person name="Li J.Y."/>
            <person name="Li M.Y."/>
            <person name="Jade Lu M.Y."/>
            <person name="Nakayashiki H."/>
            <person name="Li W.H."/>
        </authorList>
    </citation>
    <scope>NUCLEOTIDE SEQUENCE [LARGE SCALE GENOMIC DNA]</scope>
    <source>
        <strain evidence="2 3">NI907</strain>
    </source>
</reference>
<dbReference type="GeneID" id="41965161"/>
<reference evidence="3" key="3">
    <citation type="submission" date="2025-08" db="UniProtKB">
        <authorList>
            <consortium name="RefSeq"/>
        </authorList>
    </citation>
    <scope>IDENTIFICATION</scope>
    <source>
        <strain evidence="3">NI907</strain>
    </source>
</reference>
<dbReference type="RefSeq" id="XP_030979753.1">
    <property type="nucleotide sequence ID" value="XM_031130253.1"/>
</dbReference>
<reference evidence="3" key="2">
    <citation type="submission" date="2019-10" db="EMBL/GenBank/DDBJ databases">
        <authorList>
            <consortium name="NCBI Genome Project"/>
        </authorList>
    </citation>
    <scope>NUCLEOTIDE SEQUENCE</scope>
    <source>
        <strain evidence="3">NI907</strain>
    </source>
</reference>
<organism evidence="2 3">
    <name type="scientific">Pyricularia grisea</name>
    <name type="common">Crabgrass-specific blast fungus</name>
    <name type="synonym">Magnaporthe grisea</name>
    <dbReference type="NCBI Taxonomy" id="148305"/>
    <lineage>
        <taxon>Eukaryota</taxon>
        <taxon>Fungi</taxon>
        <taxon>Dikarya</taxon>
        <taxon>Ascomycota</taxon>
        <taxon>Pezizomycotina</taxon>
        <taxon>Sordariomycetes</taxon>
        <taxon>Sordariomycetidae</taxon>
        <taxon>Magnaporthales</taxon>
        <taxon>Pyriculariaceae</taxon>
        <taxon>Pyricularia</taxon>
    </lineage>
</organism>
<dbReference type="KEGG" id="pgri:PgNI_10280"/>
<evidence type="ECO:0000256" key="1">
    <source>
        <dbReference type="SAM" id="MobiDB-lite"/>
    </source>
</evidence>
<sequence length="246" mass="27417">MATAVLQQSGPRVFGNHGNIEALTAEDFETASIHSIAPSYVSEAPSYHTIPCEATPAYSPPEQSSPPSYSFNSHRNQRRTAAASADYYANSSRPSLIPPADSVNEPTIGLPPVPTGPLPTLVPQLSAFRIPSWSSLATNNHNNRQYRNVAQRRASAAASASPRRLELSPSRIARLERVSEIAEAEEQRRHRPLEDPYLVGEVAARRARAQRLARENGDEVLEMENRRWDLFLAQMRDFQPRNRRLL</sequence>
<evidence type="ECO:0000313" key="3">
    <source>
        <dbReference type="RefSeq" id="XP_030979753.1"/>
    </source>
</evidence>
<feature type="compositionally biased region" description="Low complexity" evidence="1">
    <location>
        <begin position="81"/>
        <end position="92"/>
    </location>
</feature>
<keyword evidence="2" id="KW-1185">Reference proteome</keyword>
<gene>
    <name evidence="3" type="ORF">PgNI_10280</name>
</gene>
<feature type="region of interest" description="Disordered" evidence="1">
    <location>
        <begin position="52"/>
        <end position="115"/>
    </location>
</feature>
<accession>A0A6P8AXV2</accession>
<dbReference type="AlphaFoldDB" id="A0A6P8AXV2"/>
<dbReference type="Proteomes" id="UP000515153">
    <property type="component" value="Chromosome VII"/>
</dbReference>
<protein>
    <submittedName>
        <fullName evidence="3">Uncharacterized protein</fullName>
    </submittedName>
</protein>
<feature type="compositionally biased region" description="Low complexity" evidence="1">
    <location>
        <begin position="56"/>
        <end position="70"/>
    </location>
</feature>